<name>A0A5B7D1Q5_PORTR</name>
<dbReference type="AlphaFoldDB" id="A0A5B7D1Q5"/>
<protein>
    <submittedName>
        <fullName evidence="1">Uncharacterized protein</fullName>
    </submittedName>
</protein>
<proteinExistence type="predicted"/>
<keyword evidence="2" id="KW-1185">Reference proteome</keyword>
<sequence>MSDNTGSSSPPLSWVWNVTWLVKPNTVTKLLRACRSRWKFKSPTMRILLQPWCWSKLSSSSTRKSSEERSCLGRLYNKQSSKSLLSVSTIRKNSASII</sequence>
<dbReference type="Proteomes" id="UP000324222">
    <property type="component" value="Unassembled WGS sequence"/>
</dbReference>
<reference evidence="1 2" key="1">
    <citation type="submission" date="2019-05" db="EMBL/GenBank/DDBJ databases">
        <title>Another draft genome of Portunus trituberculatus and its Hox gene families provides insights of decapod evolution.</title>
        <authorList>
            <person name="Jeong J.-H."/>
            <person name="Song I."/>
            <person name="Kim S."/>
            <person name="Choi T."/>
            <person name="Kim D."/>
            <person name="Ryu S."/>
            <person name="Kim W."/>
        </authorList>
    </citation>
    <scope>NUCLEOTIDE SEQUENCE [LARGE SCALE GENOMIC DNA]</scope>
    <source>
        <tissue evidence="1">Muscle</tissue>
    </source>
</reference>
<organism evidence="1 2">
    <name type="scientific">Portunus trituberculatus</name>
    <name type="common">Swimming crab</name>
    <name type="synonym">Neptunus trituberculatus</name>
    <dbReference type="NCBI Taxonomy" id="210409"/>
    <lineage>
        <taxon>Eukaryota</taxon>
        <taxon>Metazoa</taxon>
        <taxon>Ecdysozoa</taxon>
        <taxon>Arthropoda</taxon>
        <taxon>Crustacea</taxon>
        <taxon>Multicrustacea</taxon>
        <taxon>Malacostraca</taxon>
        <taxon>Eumalacostraca</taxon>
        <taxon>Eucarida</taxon>
        <taxon>Decapoda</taxon>
        <taxon>Pleocyemata</taxon>
        <taxon>Brachyura</taxon>
        <taxon>Eubrachyura</taxon>
        <taxon>Portunoidea</taxon>
        <taxon>Portunidae</taxon>
        <taxon>Portuninae</taxon>
        <taxon>Portunus</taxon>
    </lineage>
</organism>
<comment type="caution">
    <text evidence="1">The sequence shown here is derived from an EMBL/GenBank/DDBJ whole genome shotgun (WGS) entry which is preliminary data.</text>
</comment>
<accession>A0A5B7D1Q5</accession>
<gene>
    <name evidence="1" type="ORF">E2C01_008783</name>
</gene>
<evidence type="ECO:0000313" key="1">
    <source>
        <dbReference type="EMBL" id="MPC15977.1"/>
    </source>
</evidence>
<dbReference type="EMBL" id="VSRR010000468">
    <property type="protein sequence ID" value="MPC15977.1"/>
    <property type="molecule type" value="Genomic_DNA"/>
</dbReference>
<evidence type="ECO:0000313" key="2">
    <source>
        <dbReference type="Proteomes" id="UP000324222"/>
    </source>
</evidence>